<dbReference type="Gene3D" id="1.10.10.1320">
    <property type="entry name" value="Anti-sigma factor, zinc-finger domain"/>
    <property type="match status" value="1"/>
</dbReference>
<reference evidence="11" key="1">
    <citation type="journal article" date="2015" name="Proc. Natl. Acad. Sci. U.S.A.">
        <title>Bacterial clade with the ribosomal RNA operon on a small plasmid rather than the chromosome.</title>
        <authorList>
            <person name="Anda M."/>
            <person name="Ohtsubo Y."/>
            <person name="Okubo T."/>
            <person name="Sugawara M."/>
            <person name="Nagata Y."/>
            <person name="Tsuda M."/>
            <person name="Minamisawa K."/>
            <person name="Mitsui H."/>
        </authorList>
    </citation>
    <scope>NUCLEOTIDE SEQUENCE</scope>
    <source>
        <strain evidence="11">JCM 14755</strain>
    </source>
</reference>
<dbReference type="Pfam" id="PF10099">
    <property type="entry name" value="RskA_C"/>
    <property type="match status" value="1"/>
</dbReference>
<accession>A0A0P0Z206</accession>
<dbReference type="GO" id="GO:0016989">
    <property type="term" value="F:sigma factor antagonist activity"/>
    <property type="evidence" value="ECO:0007669"/>
    <property type="project" value="TreeGrafter"/>
</dbReference>
<evidence type="ECO:0000256" key="6">
    <source>
        <dbReference type="ARBA" id="ARBA00023136"/>
    </source>
</evidence>
<dbReference type="RefSeq" id="WP_062226418.1">
    <property type="nucleotide sequence ID" value="NZ_BBWR01000002.1"/>
</dbReference>
<keyword evidence="3" id="KW-1003">Cell membrane</keyword>
<sequence length="229" mass="23988">MSEPVEHDPDDALAAEYALGTLEHDARERVRLRVASDPAFAARVSQWEATLAPLFAYAAPVEPPRGAWQRIAAATFARRPPGFVPAFWKWLALGTGSLAAASLAALVFVARMEPPPTVIANNALVAGQDGQALLIVSIAPDGQSAMVTPVGLPRDSQRSLELWQIATDGVPHSLGLVATGHTTRIRLASPMVQSSDDGNIFAVSSEPEGGSPTGQPTGPVIGQGHARPI</sequence>
<evidence type="ECO:0000256" key="5">
    <source>
        <dbReference type="ARBA" id="ARBA00022989"/>
    </source>
</evidence>
<evidence type="ECO:0000256" key="8">
    <source>
        <dbReference type="ARBA" id="ARBA00030803"/>
    </source>
</evidence>
<evidence type="ECO:0000313" key="11">
    <source>
        <dbReference type="EMBL" id="BAT28085.1"/>
    </source>
</evidence>
<evidence type="ECO:0000256" key="1">
    <source>
        <dbReference type="ARBA" id="ARBA00004167"/>
    </source>
</evidence>
<evidence type="ECO:0000256" key="4">
    <source>
        <dbReference type="ARBA" id="ARBA00022692"/>
    </source>
</evidence>
<protein>
    <recommendedName>
        <fullName evidence="8">Regulator of SigK</fullName>
    </recommendedName>
    <alternativeName>
        <fullName evidence="7">Sigma-K anti-sigma factor RskA</fullName>
    </alternativeName>
</protein>
<proteinExistence type="predicted"/>
<dbReference type="EMBL" id="LC066377">
    <property type="protein sequence ID" value="BAT28085.1"/>
    <property type="molecule type" value="Genomic_DNA"/>
</dbReference>
<keyword evidence="5" id="KW-1133">Transmembrane helix</keyword>
<dbReference type="PANTHER" id="PTHR37461">
    <property type="entry name" value="ANTI-SIGMA-K FACTOR RSKA"/>
    <property type="match status" value="1"/>
</dbReference>
<dbReference type="PANTHER" id="PTHR37461:SF1">
    <property type="entry name" value="ANTI-SIGMA-K FACTOR RSKA"/>
    <property type="match status" value="1"/>
</dbReference>
<dbReference type="GO" id="GO:0005886">
    <property type="term" value="C:plasma membrane"/>
    <property type="evidence" value="ECO:0007669"/>
    <property type="project" value="UniProtKB-SubCell"/>
</dbReference>
<dbReference type="OrthoDB" id="9816387at2"/>
<keyword evidence="6" id="KW-0472">Membrane</keyword>
<organism evidence="11">
    <name type="scientific">Aureimonas frigidaquae</name>
    <dbReference type="NCBI Taxonomy" id="424757"/>
    <lineage>
        <taxon>Bacteria</taxon>
        <taxon>Pseudomonadati</taxon>
        <taxon>Pseudomonadota</taxon>
        <taxon>Alphaproteobacteria</taxon>
        <taxon>Hyphomicrobiales</taxon>
        <taxon>Aurantimonadaceae</taxon>
        <taxon>Aureimonas</taxon>
    </lineage>
</organism>
<evidence type="ECO:0000256" key="9">
    <source>
        <dbReference type="SAM" id="MobiDB-lite"/>
    </source>
</evidence>
<feature type="domain" description="Anti-sigma K factor RskA C-terminal" evidence="10">
    <location>
        <begin position="99"/>
        <end position="220"/>
    </location>
</feature>
<evidence type="ECO:0000256" key="7">
    <source>
        <dbReference type="ARBA" id="ARBA00029829"/>
    </source>
</evidence>
<dbReference type="GO" id="GO:0006417">
    <property type="term" value="P:regulation of translation"/>
    <property type="evidence" value="ECO:0007669"/>
    <property type="project" value="TreeGrafter"/>
</dbReference>
<dbReference type="InterPro" id="IPR041916">
    <property type="entry name" value="Anti_sigma_zinc_sf"/>
</dbReference>
<comment type="subcellular location">
    <subcellularLocation>
        <location evidence="2">Cell membrane</location>
    </subcellularLocation>
    <subcellularLocation>
        <location evidence="1">Membrane</location>
        <topology evidence="1">Single-pass membrane protein</topology>
    </subcellularLocation>
</comment>
<dbReference type="InterPro" id="IPR051474">
    <property type="entry name" value="Anti-sigma-K/W_factor"/>
</dbReference>
<keyword evidence="4" id="KW-0812">Transmembrane</keyword>
<feature type="region of interest" description="Disordered" evidence="9">
    <location>
        <begin position="204"/>
        <end position="229"/>
    </location>
</feature>
<name>A0A0P0Z206_9HYPH</name>
<dbReference type="AlphaFoldDB" id="A0A0P0Z206"/>
<dbReference type="InterPro" id="IPR018764">
    <property type="entry name" value="RskA_C"/>
</dbReference>
<evidence type="ECO:0000259" key="10">
    <source>
        <dbReference type="Pfam" id="PF10099"/>
    </source>
</evidence>
<evidence type="ECO:0000256" key="3">
    <source>
        <dbReference type="ARBA" id="ARBA00022475"/>
    </source>
</evidence>
<evidence type="ECO:0000256" key="2">
    <source>
        <dbReference type="ARBA" id="ARBA00004236"/>
    </source>
</evidence>